<protein>
    <submittedName>
        <fullName evidence="1">Uncharacterized protein</fullName>
    </submittedName>
</protein>
<dbReference type="EMBL" id="BTGU01000062">
    <property type="protein sequence ID" value="GMN56185.1"/>
    <property type="molecule type" value="Genomic_DNA"/>
</dbReference>
<evidence type="ECO:0000313" key="2">
    <source>
        <dbReference type="Proteomes" id="UP001187192"/>
    </source>
</evidence>
<organism evidence="1 2">
    <name type="scientific">Ficus carica</name>
    <name type="common">Common fig</name>
    <dbReference type="NCBI Taxonomy" id="3494"/>
    <lineage>
        <taxon>Eukaryota</taxon>
        <taxon>Viridiplantae</taxon>
        <taxon>Streptophyta</taxon>
        <taxon>Embryophyta</taxon>
        <taxon>Tracheophyta</taxon>
        <taxon>Spermatophyta</taxon>
        <taxon>Magnoliopsida</taxon>
        <taxon>eudicotyledons</taxon>
        <taxon>Gunneridae</taxon>
        <taxon>Pentapetalae</taxon>
        <taxon>rosids</taxon>
        <taxon>fabids</taxon>
        <taxon>Rosales</taxon>
        <taxon>Moraceae</taxon>
        <taxon>Ficeae</taxon>
        <taxon>Ficus</taxon>
    </lineage>
</organism>
<sequence length="95" mass="10629">MSCHTIGTMFAKKNKQNAEDVVQIWFFRSRERKPCFGVVNLGQEPASCSSLADGEGESEPMSDVTAQLLTKNLQWLVSFLVFIQAKQNFCTVVPN</sequence>
<dbReference type="Proteomes" id="UP001187192">
    <property type="component" value="Unassembled WGS sequence"/>
</dbReference>
<proteinExistence type="predicted"/>
<accession>A0AA88DFF9</accession>
<reference evidence="1" key="1">
    <citation type="submission" date="2023-07" db="EMBL/GenBank/DDBJ databases">
        <title>draft genome sequence of fig (Ficus carica).</title>
        <authorList>
            <person name="Takahashi T."/>
            <person name="Nishimura K."/>
        </authorList>
    </citation>
    <scope>NUCLEOTIDE SEQUENCE</scope>
</reference>
<evidence type="ECO:0000313" key="1">
    <source>
        <dbReference type="EMBL" id="GMN56185.1"/>
    </source>
</evidence>
<gene>
    <name evidence="1" type="ORF">TIFTF001_025302</name>
</gene>
<name>A0AA88DFF9_FICCA</name>
<dbReference type="AlphaFoldDB" id="A0AA88DFF9"/>
<keyword evidence="2" id="KW-1185">Reference proteome</keyword>
<comment type="caution">
    <text evidence="1">The sequence shown here is derived from an EMBL/GenBank/DDBJ whole genome shotgun (WGS) entry which is preliminary data.</text>
</comment>